<keyword evidence="3" id="KW-0560">Oxidoreductase</keyword>
<evidence type="ECO:0000256" key="4">
    <source>
        <dbReference type="ARBA" id="ARBA00023004"/>
    </source>
</evidence>
<keyword evidence="5" id="KW-0411">Iron-sulfur</keyword>
<organism evidence="7 8">
    <name type="scientific">Umezawaea tangerina</name>
    <dbReference type="NCBI Taxonomy" id="84725"/>
    <lineage>
        <taxon>Bacteria</taxon>
        <taxon>Bacillati</taxon>
        <taxon>Actinomycetota</taxon>
        <taxon>Actinomycetes</taxon>
        <taxon>Pseudonocardiales</taxon>
        <taxon>Pseudonocardiaceae</taxon>
        <taxon>Umezawaea</taxon>
    </lineage>
</organism>
<dbReference type="Pfam" id="PF01568">
    <property type="entry name" value="Molydop_binding"/>
    <property type="match status" value="1"/>
</dbReference>
<feature type="domain" description="4Fe-4S Mo/W bis-MGD-type" evidence="6">
    <location>
        <begin position="3"/>
        <end position="59"/>
    </location>
</feature>
<dbReference type="Gene3D" id="3.40.50.740">
    <property type="match status" value="1"/>
</dbReference>
<dbReference type="InterPro" id="IPR006963">
    <property type="entry name" value="Mopterin_OxRdtase_4Fe-4S_dom"/>
</dbReference>
<dbReference type="InterPro" id="IPR009010">
    <property type="entry name" value="Asp_de-COase-like_dom_sf"/>
</dbReference>
<dbReference type="PROSITE" id="PS51669">
    <property type="entry name" value="4FE4S_MOW_BIS_MGD"/>
    <property type="match status" value="1"/>
</dbReference>
<name>A0A2T0SK18_9PSEU</name>
<comment type="caution">
    <text evidence="7">The sequence shown here is derived from an EMBL/GenBank/DDBJ whole genome shotgun (WGS) entry which is preliminary data.</text>
</comment>
<dbReference type="Gene3D" id="2.20.25.90">
    <property type="entry name" value="ADC-like domains"/>
    <property type="match status" value="1"/>
</dbReference>
<evidence type="ECO:0000256" key="2">
    <source>
        <dbReference type="ARBA" id="ARBA00022723"/>
    </source>
</evidence>
<evidence type="ECO:0000313" key="7">
    <source>
        <dbReference type="EMBL" id="PRY33752.1"/>
    </source>
</evidence>
<dbReference type="Gene3D" id="3.40.228.10">
    <property type="entry name" value="Dimethylsulfoxide Reductase, domain 2"/>
    <property type="match status" value="1"/>
</dbReference>
<dbReference type="GO" id="GO:0043546">
    <property type="term" value="F:molybdopterin cofactor binding"/>
    <property type="evidence" value="ECO:0007669"/>
    <property type="project" value="InterPro"/>
</dbReference>
<dbReference type="PANTHER" id="PTHR43105">
    <property type="entry name" value="RESPIRATORY NITRATE REDUCTASE"/>
    <property type="match status" value="1"/>
</dbReference>
<dbReference type="RefSeq" id="WP_106195821.1">
    <property type="nucleotide sequence ID" value="NZ_PVTF01000019.1"/>
</dbReference>
<dbReference type="OrthoDB" id="7376058at2"/>
<reference evidence="7 8" key="1">
    <citation type="submission" date="2018-03" db="EMBL/GenBank/DDBJ databases">
        <title>Genomic Encyclopedia of Archaeal and Bacterial Type Strains, Phase II (KMG-II): from individual species to whole genera.</title>
        <authorList>
            <person name="Goeker M."/>
        </authorList>
    </citation>
    <scope>NUCLEOTIDE SEQUENCE [LARGE SCALE GENOMIC DNA]</scope>
    <source>
        <strain evidence="7 8">DSM 44720</strain>
    </source>
</reference>
<dbReference type="Pfam" id="PF04879">
    <property type="entry name" value="Molybdop_Fe4S4"/>
    <property type="match status" value="1"/>
</dbReference>
<protein>
    <submittedName>
        <fullName evidence="7">Anaerobic selenocysteine-containing dehydrogenase</fullName>
    </submittedName>
</protein>
<evidence type="ECO:0000313" key="8">
    <source>
        <dbReference type="Proteomes" id="UP000239494"/>
    </source>
</evidence>
<dbReference type="InterPro" id="IPR006657">
    <property type="entry name" value="MoPterin_dinucl-bd_dom"/>
</dbReference>
<dbReference type="SUPFAM" id="SSF50692">
    <property type="entry name" value="ADC-like"/>
    <property type="match status" value="1"/>
</dbReference>
<evidence type="ECO:0000256" key="5">
    <source>
        <dbReference type="ARBA" id="ARBA00023014"/>
    </source>
</evidence>
<dbReference type="Proteomes" id="UP000239494">
    <property type="component" value="Unassembled WGS sequence"/>
</dbReference>
<dbReference type="Pfam" id="PF00384">
    <property type="entry name" value="Molybdopterin"/>
    <property type="match status" value="1"/>
</dbReference>
<dbReference type="AlphaFoldDB" id="A0A2T0SK18"/>
<sequence>MTTRTALTTCPLCEATCGLELTVTDDRITGVRGDRLDGFSGGFLCPKGASLGQLDADPDRLTTPLVKRDGVHVPVGWAEAFEVVRSRLTAIMAEHGRDAVAMYLGNPMVHSLAGGLYAGELRRALGSRNVFTASTVDQMPKHVSSGLMYGGMYTIPVPDIDRTDFLLLLGADPYTSNGSLWTAPDMPKRLKALRARGGAFVVVDPRRSRTAAAADQHVPITPGTDVFLLLAMAQELFAADLVDLGDLAPHVTGLDGVRELVAPFTPEAVAGKCGVDAATIRALTHRFAAAERAAVYGRIGTTTVDFGTVASWLVDVLNALTGNLDRPGGSMFPLPAHLAKGRGSGKGFTTGRWHSRVRGLPEVASEFPAVTLADEIETPGEGQVRALVTIAGNPALSLPNSARLEAALGTLDFVVSVDPYLNETTRHADVVLPPPPPSRRPHYDIAFLGFAVRNVAKFSPPVIALDEGSMPEADILLRLAAVLAGRGADTDLDAAAAEQLDAALAKLVEHPKSPLHGRTAEELRSALVDGTREERLLDLKLRTGAYGDWFGAVPDGLSMAKLLANPHGVDLGALQPRIPEVLRTPSGKVELCPDPIAQDVPRVLAALRDRPDDLLLVGRRHLRSNNSWMHNVPTLVKGKPTCTLLVNTADALRLGLTGGGVAQVSSRVGKVEATVEVTDDIASGVVSLPHGWGHDRPGTRMSVASAHAGVNVNLLTDDLRIDPLSGTAVLNGVRVHVSPAAN</sequence>
<dbReference type="InterPro" id="IPR006656">
    <property type="entry name" value="Mopterin_OxRdtase"/>
</dbReference>
<dbReference type="SUPFAM" id="SSF53706">
    <property type="entry name" value="Formate dehydrogenase/DMSO reductase, domains 1-3"/>
    <property type="match status" value="1"/>
</dbReference>
<dbReference type="GO" id="GO:0051539">
    <property type="term" value="F:4 iron, 4 sulfur cluster binding"/>
    <property type="evidence" value="ECO:0007669"/>
    <property type="project" value="UniProtKB-KW"/>
</dbReference>
<dbReference type="GO" id="GO:0016491">
    <property type="term" value="F:oxidoreductase activity"/>
    <property type="evidence" value="ECO:0007669"/>
    <property type="project" value="UniProtKB-KW"/>
</dbReference>
<evidence type="ECO:0000259" key="6">
    <source>
        <dbReference type="PROSITE" id="PS51669"/>
    </source>
</evidence>
<dbReference type="SMART" id="SM00926">
    <property type="entry name" value="Molybdop_Fe4S4"/>
    <property type="match status" value="1"/>
</dbReference>
<keyword evidence="8" id="KW-1185">Reference proteome</keyword>
<dbReference type="GO" id="GO:0016020">
    <property type="term" value="C:membrane"/>
    <property type="evidence" value="ECO:0007669"/>
    <property type="project" value="TreeGrafter"/>
</dbReference>
<accession>A0A2T0SK18</accession>
<keyword evidence="4" id="KW-0408">Iron</keyword>
<keyword evidence="2" id="KW-0479">Metal-binding</keyword>
<proteinExistence type="predicted"/>
<dbReference type="Gene3D" id="2.40.40.20">
    <property type="match status" value="1"/>
</dbReference>
<dbReference type="EMBL" id="PVTF01000019">
    <property type="protein sequence ID" value="PRY33752.1"/>
    <property type="molecule type" value="Genomic_DNA"/>
</dbReference>
<evidence type="ECO:0000256" key="3">
    <source>
        <dbReference type="ARBA" id="ARBA00023002"/>
    </source>
</evidence>
<dbReference type="GO" id="GO:0046872">
    <property type="term" value="F:metal ion binding"/>
    <property type="evidence" value="ECO:0007669"/>
    <property type="project" value="UniProtKB-KW"/>
</dbReference>
<dbReference type="InterPro" id="IPR050123">
    <property type="entry name" value="Prok_molybdopt-oxidoreductase"/>
</dbReference>
<keyword evidence="1" id="KW-0004">4Fe-4S</keyword>
<dbReference type="PANTHER" id="PTHR43105:SF9">
    <property type="entry name" value="NADPH-FE(3+) OXIDOREDUCTASE SUBUNIT ALPHA"/>
    <property type="match status" value="1"/>
</dbReference>
<evidence type="ECO:0000256" key="1">
    <source>
        <dbReference type="ARBA" id="ARBA00022485"/>
    </source>
</evidence>
<gene>
    <name evidence="7" type="ORF">CLV43_11959</name>
</gene>